<keyword evidence="6 7" id="KW-0472">Membrane</keyword>
<comment type="subcellular location">
    <subcellularLocation>
        <location evidence="1">Membrane</location>
        <topology evidence="1">Multi-pass membrane protein</topology>
    </subcellularLocation>
</comment>
<feature type="transmembrane region" description="Helical" evidence="7">
    <location>
        <begin position="142"/>
        <end position="164"/>
    </location>
</feature>
<evidence type="ECO:0000256" key="7">
    <source>
        <dbReference type="SAM" id="Phobius"/>
    </source>
</evidence>
<name>A0A9W4FED8_9MYCO</name>
<keyword evidence="5 7" id="KW-1133">Transmembrane helix</keyword>
<gene>
    <name evidence="9" type="ORF">MGALJ_15250</name>
</gene>
<evidence type="ECO:0000256" key="5">
    <source>
        <dbReference type="ARBA" id="ARBA00022989"/>
    </source>
</evidence>
<dbReference type="InterPro" id="IPR038770">
    <property type="entry name" value="Na+/solute_symporter_sf"/>
</dbReference>
<comment type="similarity">
    <text evidence="2">Belongs to the monovalent cation:proton antiporter 2 (CPA2) transporter (TC 2.A.37) family.</text>
</comment>
<evidence type="ECO:0000256" key="2">
    <source>
        <dbReference type="ARBA" id="ARBA00005551"/>
    </source>
</evidence>
<dbReference type="InterPro" id="IPR006153">
    <property type="entry name" value="Cation/H_exchanger_TM"/>
</dbReference>
<evidence type="ECO:0000313" key="9">
    <source>
        <dbReference type="EMBL" id="BBY91856.1"/>
    </source>
</evidence>
<accession>A0A9W4FED8</accession>
<dbReference type="PANTHER" id="PTHR42751:SF1">
    <property type="entry name" value="CATION_PROTON ANTIPORTER YBAL-RELATED"/>
    <property type="match status" value="1"/>
</dbReference>
<dbReference type="KEGG" id="mgau:MGALJ_15250"/>
<feature type="transmembrane region" description="Helical" evidence="7">
    <location>
        <begin position="111"/>
        <end position="130"/>
    </location>
</feature>
<dbReference type="GO" id="GO:0016020">
    <property type="term" value="C:membrane"/>
    <property type="evidence" value="ECO:0007669"/>
    <property type="project" value="UniProtKB-SubCell"/>
</dbReference>
<dbReference type="EMBL" id="AP022601">
    <property type="protein sequence ID" value="BBY91856.1"/>
    <property type="molecule type" value="Genomic_DNA"/>
</dbReference>
<evidence type="ECO:0000256" key="6">
    <source>
        <dbReference type="ARBA" id="ARBA00023136"/>
    </source>
</evidence>
<evidence type="ECO:0000256" key="1">
    <source>
        <dbReference type="ARBA" id="ARBA00004141"/>
    </source>
</evidence>
<dbReference type="PANTHER" id="PTHR42751">
    <property type="entry name" value="SODIUM/HYDROGEN EXCHANGER FAMILY/TRKA DOMAIN PROTEIN"/>
    <property type="match status" value="1"/>
</dbReference>
<keyword evidence="3" id="KW-0813">Transport</keyword>
<dbReference type="GO" id="GO:0015297">
    <property type="term" value="F:antiporter activity"/>
    <property type="evidence" value="ECO:0007669"/>
    <property type="project" value="InterPro"/>
</dbReference>
<evidence type="ECO:0000256" key="3">
    <source>
        <dbReference type="ARBA" id="ARBA00022448"/>
    </source>
</evidence>
<reference evidence="9 10" key="1">
    <citation type="journal article" date="2019" name="Emerg. Microbes Infect.">
        <title>Comprehensive subspecies identification of 175 nontuberculous mycobacteria species based on 7547 genomic profiles.</title>
        <authorList>
            <person name="Matsumoto Y."/>
            <person name="Kinjo T."/>
            <person name="Motooka D."/>
            <person name="Nabeya D."/>
            <person name="Jung N."/>
            <person name="Uechi K."/>
            <person name="Horii T."/>
            <person name="Iida T."/>
            <person name="Fujita J."/>
            <person name="Nakamura S."/>
        </authorList>
    </citation>
    <scope>NUCLEOTIDE SEQUENCE [LARGE SCALE GENOMIC DNA]</scope>
    <source>
        <strain evidence="9 10">JCM 6399</strain>
    </source>
</reference>
<proteinExistence type="inferred from homology"/>
<feature type="transmembrane region" description="Helical" evidence="7">
    <location>
        <begin position="304"/>
        <end position="328"/>
    </location>
</feature>
<organism evidence="9 10">
    <name type="scientific">Mycobacterium gallinarum</name>
    <dbReference type="NCBI Taxonomy" id="39689"/>
    <lineage>
        <taxon>Bacteria</taxon>
        <taxon>Bacillati</taxon>
        <taxon>Actinomycetota</taxon>
        <taxon>Actinomycetes</taxon>
        <taxon>Mycobacteriales</taxon>
        <taxon>Mycobacteriaceae</taxon>
        <taxon>Mycobacterium</taxon>
    </lineage>
</organism>
<keyword evidence="4 7" id="KW-0812">Transmembrane</keyword>
<feature type="transmembrane region" description="Helical" evidence="7">
    <location>
        <begin position="250"/>
        <end position="267"/>
    </location>
</feature>
<dbReference type="Pfam" id="PF00999">
    <property type="entry name" value="Na_H_Exchanger"/>
    <property type="match status" value="1"/>
</dbReference>
<dbReference type="Proteomes" id="UP000465785">
    <property type="component" value="Chromosome"/>
</dbReference>
<dbReference type="GO" id="GO:1902600">
    <property type="term" value="P:proton transmembrane transport"/>
    <property type="evidence" value="ECO:0007669"/>
    <property type="project" value="InterPro"/>
</dbReference>
<feature type="domain" description="Cation/H+ exchanger transmembrane" evidence="8">
    <location>
        <begin position="14"/>
        <end position="351"/>
    </location>
</feature>
<evidence type="ECO:0000256" key="4">
    <source>
        <dbReference type="ARBA" id="ARBA00022692"/>
    </source>
</evidence>
<feature type="transmembrane region" description="Helical" evidence="7">
    <location>
        <begin position="44"/>
        <end position="64"/>
    </location>
</feature>
<feature type="transmembrane region" description="Helical" evidence="7">
    <location>
        <begin position="273"/>
        <end position="292"/>
    </location>
</feature>
<protein>
    <submittedName>
        <fullName evidence="9">Potassium transporter Kef</fullName>
    </submittedName>
</protein>
<feature type="transmembrane region" description="Helical" evidence="7">
    <location>
        <begin position="76"/>
        <end position="99"/>
    </location>
</feature>
<dbReference type="Gene3D" id="1.20.1530.20">
    <property type="match status" value="1"/>
</dbReference>
<evidence type="ECO:0000313" key="10">
    <source>
        <dbReference type="Proteomes" id="UP000465785"/>
    </source>
</evidence>
<sequence>MTVVAIYLVITFGLGGLAMAVRLPPLVGFLAAGFAINALNVEDVPQLDVLADLGVTLLLFAIGLKLDVRILLRREVWLTTSVHMLFSVVFGGVAMWLGAVAGVVMLSGQSVQTIALLAFALSFSSTVFVVKVLEERGESHALYGRVAIGILVMQDIVAVVFLTATSGHLPSPWALTLVLLWPLTRFARKIWSRLGHGEMQSLFGIVMALVPGYALFSAVGLKGDLGALIIGVLLASHSASSELSRSLFHIKELLLVGFFVSIGLTGLPDLPTIGVALLMVLLLPFKAGWYVLLLARMKLRYRTALLAGLGLMNYSEFGLIVVSVGVSAGLLAEAWLVEMSIAVALSFVLAALVNGRGHLMVEKIAARLPAQDESTLVPEERPADAGDAEVVVIGMGRVGFAAYQRMTEHYGLRVIGLITTVPESSDSQRTA</sequence>
<dbReference type="AlphaFoldDB" id="A0A9W4FED8"/>
<keyword evidence="10" id="KW-1185">Reference proteome</keyword>
<evidence type="ECO:0000259" key="8">
    <source>
        <dbReference type="Pfam" id="PF00999"/>
    </source>
</evidence>
<feature type="transmembrane region" description="Helical" evidence="7">
    <location>
        <begin position="334"/>
        <end position="353"/>
    </location>
</feature>